<dbReference type="Gene3D" id="3.40.50.1000">
    <property type="entry name" value="HAD superfamily/HAD-like"/>
    <property type="match status" value="1"/>
</dbReference>
<comment type="similarity">
    <text evidence="3">Belongs to the sucrose phosphatase family.</text>
</comment>
<dbReference type="Gene3D" id="3.10.450.50">
    <property type="match status" value="1"/>
</dbReference>
<dbReference type="SUPFAM" id="SSF54427">
    <property type="entry name" value="NTF2-like"/>
    <property type="match status" value="1"/>
</dbReference>
<evidence type="ECO:0000256" key="7">
    <source>
        <dbReference type="ARBA" id="ARBA00022842"/>
    </source>
</evidence>
<dbReference type="EMBL" id="LVLJ01002435">
    <property type="protein sequence ID" value="OAE25000.1"/>
    <property type="molecule type" value="Genomic_DNA"/>
</dbReference>
<reference evidence="11" key="1">
    <citation type="submission" date="2016-03" db="EMBL/GenBank/DDBJ databases">
        <title>Mechanisms controlling the formation of the plant cell surface in tip-growing cells are functionally conserved among land plants.</title>
        <authorList>
            <person name="Honkanen S."/>
            <person name="Jones V.A."/>
            <person name="Morieri G."/>
            <person name="Champion C."/>
            <person name="Hetherington A.J."/>
            <person name="Kelly S."/>
            <person name="Saint-Marcoux D."/>
            <person name="Proust H."/>
            <person name="Prescott H."/>
            <person name="Dolan L."/>
        </authorList>
    </citation>
    <scope>NUCLEOTIDE SEQUENCE [LARGE SCALE GENOMIC DNA]</scope>
    <source>
        <tissue evidence="11">Whole gametophyte</tissue>
    </source>
</reference>
<dbReference type="Pfam" id="PF08472">
    <property type="entry name" value="S6PP_C"/>
    <property type="match status" value="1"/>
</dbReference>
<dbReference type="SFLD" id="SFLDG01141">
    <property type="entry name" value="C2.B.1:_Sucrose_Phosphatase_Li"/>
    <property type="match status" value="1"/>
</dbReference>
<keyword evidence="6" id="KW-0378">Hydrolase</keyword>
<dbReference type="Gene3D" id="3.90.1070.10">
    <property type="match status" value="1"/>
</dbReference>
<organism evidence="11 12">
    <name type="scientific">Marchantia polymorpha subsp. ruderalis</name>
    <dbReference type="NCBI Taxonomy" id="1480154"/>
    <lineage>
        <taxon>Eukaryota</taxon>
        <taxon>Viridiplantae</taxon>
        <taxon>Streptophyta</taxon>
        <taxon>Embryophyta</taxon>
        <taxon>Marchantiophyta</taxon>
        <taxon>Marchantiopsida</taxon>
        <taxon>Marchantiidae</taxon>
        <taxon>Marchantiales</taxon>
        <taxon>Marchantiaceae</taxon>
        <taxon>Marchantia</taxon>
    </lineage>
</organism>
<dbReference type="PANTHER" id="PTHR46521">
    <property type="entry name" value="SUCROSE-PHOSPHATASE 2-RELATED"/>
    <property type="match status" value="1"/>
</dbReference>
<dbReference type="GO" id="GO:0000287">
    <property type="term" value="F:magnesium ion binding"/>
    <property type="evidence" value="ECO:0007669"/>
    <property type="project" value="InterPro"/>
</dbReference>
<evidence type="ECO:0000256" key="4">
    <source>
        <dbReference type="ARBA" id="ARBA00011738"/>
    </source>
</evidence>
<feature type="domain" description="Sucrose-phosphatase C-terminal" evidence="10">
    <location>
        <begin position="285"/>
        <end position="412"/>
    </location>
</feature>
<dbReference type="AlphaFoldDB" id="A0A176VW22"/>
<dbReference type="SFLD" id="SFLDG01140">
    <property type="entry name" value="C2.B:_Phosphomannomutase_and_P"/>
    <property type="match status" value="1"/>
</dbReference>
<sequence>MEVDWIPEFMIVSDLDNTMVDHKDPDYTSLLRFDALWEAYYRMNSLLVFSTGRSQVLYNELRSEVPLLTPGIAIMSVGTEIRYGDTMEEDKGWVKELDVGWNRSIIVEEAEKLNLKFQCESEQRPHKVSFHVTKEDAPEVIKKLTEAYTAHKLKFKFIYSGGIDLDVLPEGAGKGQALAYLLKQFKIKGTTPKNTLVCGDSGNDAELFEVADVHGVIVGNAQEELLQWHEQNAKSRSNVFLATERCAAGIIQAMQHFNFTPNISPRDLPTPLIKEATPEGAIAVAHEIVEFQLLFERWFKGAVENSDEVFQRLKATLLPECVLVNPWGVQVKPLVAIEMARPLYGSLKGKNFRIWIDRIRINQISEEVWAVQFDKWLKSDKELSCRLTSGLLKKKDGTPNGVAWLHIHETWLLDYAGPTPRYRGNRAKASKGQDCRSKMEDFNSDTAVPRSNRAAYGKDRAEFLGRGRTRFQGSVTLSPLNPRFKLGISEWFRNYFFTVHSVA</sequence>
<protein>
    <recommendedName>
        <fullName evidence="5">sucrose-phosphate phosphatase</fullName>
        <ecNumber evidence="5">3.1.3.24</ecNumber>
    </recommendedName>
</protein>
<evidence type="ECO:0000256" key="5">
    <source>
        <dbReference type="ARBA" id="ARBA00013112"/>
    </source>
</evidence>
<evidence type="ECO:0000259" key="10">
    <source>
        <dbReference type="Pfam" id="PF08472"/>
    </source>
</evidence>
<evidence type="ECO:0000256" key="6">
    <source>
        <dbReference type="ARBA" id="ARBA00022801"/>
    </source>
</evidence>
<keyword evidence="7" id="KW-0460">Magnesium</keyword>
<dbReference type="InterPro" id="IPR036412">
    <property type="entry name" value="HAD-like_sf"/>
</dbReference>
<comment type="catalytic activity">
    <reaction evidence="8">
        <text>sucrose 6(F)-phosphate + H2O = sucrose + phosphate</text>
        <dbReference type="Rhea" id="RHEA:19289"/>
        <dbReference type="ChEBI" id="CHEBI:15377"/>
        <dbReference type="ChEBI" id="CHEBI:17992"/>
        <dbReference type="ChEBI" id="CHEBI:43474"/>
        <dbReference type="ChEBI" id="CHEBI:57723"/>
        <dbReference type="EC" id="3.1.3.24"/>
    </reaction>
</comment>
<feature type="domain" description="Sucrose phosphatase-like" evidence="9">
    <location>
        <begin position="8"/>
        <end position="258"/>
    </location>
</feature>
<dbReference type="InterPro" id="IPR013679">
    <property type="entry name" value="SPP_C"/>
</dbReference>
<evidence type="ECO:0000256" key="8">
    <source>
        <dbReference type="ARBA" id="ARBA00048036"/>
    </source>
</evidence>
<evidence type="ECO:0000313" key="11">
    <source>
        <dbReference type="EMBL" id="OAE25000.1"/>
    </source>
</evidence>
<dbReference type="NCBIfam" id="TIGR01482">
    <property type="entry name" value="SPP-subfamily"/>
    <property type="match status" value="1"/>
</dbReference>
<dbReference type="PANTHER" id="PTHR46521:SF4">
    <property type="entry name" value="SUCROSE-PHOSPHATASE 2-RELATED"/>
    <property type="match status" value="1"/>
</dbReference>
<comment type="cofactor">
    <cofactor evidence="1">
        <name>Mg(2+)</name>
        <dbReference type="ChEBI" id="CHEBI:18420"/>
    </cofactor>
</comment>
<evidence type="ECO:0000313" key="12">
    <source>
        <dbReference type="Proteomes" id="UP000077202"/>
    </source>
</evidence>
<dbReference type="UniPathway" id="UPA00371">
    <property type="reaction ID" value="UER00546"/>
</dbReference>
<dbReference type="GO" id="GO:0050307">
    <property type="term" value="F:sucrose-phosphate phosphatase activity"/>
    <property type="evidence" value="ECO:0007669"/>
    <property type="project" value="UniProtKB-EC"/>
</dbReference>
<dbReference type="SFLD" id="SFLDS00003">
    <property type="entry name" value="Haloacid_Dehalogenase"/>
    <property type="match status" value="1"/>
</dbReference>
<evidence type="ECO:0000256" key="1">
    <source>
        <dbReference type="ARBA" id="ARBA00001946"/>
    </source>
</evidence>
<dbReference type="SUPFAM" id="SSF56784">
    <property type="entry name" value="HAD-like"/>
    <property type="match status" value="1"/>
</dbReference>
<dbReference type="Pfam" id="PF05116">
    <property type="entry name" value="S6PP"/>
    <property type="match status" value="1"/>
</dbReference>
<comment type="pathway">
    <text evidence="2">Glycan biosynthesis; sucrose biosynthesis; sucrose from D-fructose 6-phosphate and UDP-alpha-D-glucose: step 2/2.</text>
</comment>
<evidence type="ECO:0000256" key="2">
    <source>
        <dbReference type="ARBA" id="ARBA00005070"/>
    </source>
</evidence>
<evidence type="ECO:0000259" key="9">
    <source>
        <dbReference type="Pfam" id="PF05116"/>
    </source>
</evidence>
<dbReference type="EC" id="3.1.3.24" evidence="5"/>
<keyword evidence="12" id="KW-1185">Reference proteome</keyword>
<dbReference type="NCBIfam" id="TIGR01485">
    <property type="entry name" value="SPP_plant-cyano"/>
    <property type="match status" value="1"/>
</dbReference>
<dbReference type="InterPro" id="IPR012847">
    <property type="entry name" value="Sucrose_phosphatase_pln/cyn"/>
</dbReference>
<dbReference type="GO" id="GO:0005986">
    <property type="term" value="P:sucrose biosynthetic process"/>
    <property type="evidence" value="ECO:0007669"/>
    <property type="project" value="UniProtKB-UniPathway"/>
</dbReference>
<proteinExistence type="inferred from homology"/>
<comment type="caution">
    <text evidence="11">The sequence shown here is derived from an EMBL/GenBank/DDBJ whole genome shotgun (WGS) entry which is preliminary data.</text>
</comment>
<dbReference type="InterPro" id="IPR051518">
    <property type="entry name" value="Sucrose_Phosphatase"/>
</dbReference>
<dbReference type="InterPro" id="IPR023214">
    <property type="entry name" value="HAD_sf"/>
</dbReference>
<dbReference type="Proteomes" id="UP000077202">
    <property type="component" value="Unassembled WGS sequence"/>
</dbReference>
<comment type="subunit">
    <text evidence="4">Homodimer.</text>
</comment>
<accession>A0A176VW22</accession>
<dbReference type="NCBIfam" id="TIGR01484">
    <property type="entry name" value="HAD-SF-IIB"/>
    <property type="match status" value="1"/>
</dbReference>
<dbReference type="SFLD" id="SFLDF00043">
    <property type="entry name" value="sucrose-phosphatase"/>
    <property type="match status" value="1"/>
</dbReference>
<dbReference type="InterPro" id="IPR006379">
    <property type="entry name" value="HAD-SF_hydro_IIB"/>
</dbReference>
<evidence type="ECO:0000256" key="3">
    <source>
        <dbReference type="ARBA" id="ARBA00007211"/>
    </source>
</evidence>
<name>A0A176VW22_MARPO</name>
<dbReference type="InterPro" id="IPR032710">
    <property type="entry name" value="NTF2-like_dom_sf"/>
</dbReference>
<dbReference type="CDD" id="cd02605">
    <property type="entry name" value="HAD_SPP"/>
    <property type="match status" value="1"/>
</dbReference>
<dbReference type="InterPro" id="IPR006380">
    <property type="entry name" value="SPP-like_dom"/>
</dbReference>
<gene>
    <name evidence="11" type="ORF">AXG93_523s1040</name>
</gene>